<dbReference type="InterPro" id="IPR036378">
    <property type="entry name" value="FAS1_dom_sf"/>
</dbReference>
<dbReference type="Proteomes" id="UP000320390">
    <property type="component" value="Chromosome"/>
</dbReference>
<feature type="domain" description="FAS1" evidence="1">
    <location>
        <begin position="65"/>
        <end position="197"/>
    </location>
</feature>
<organism evidence="2 3">
    <name type="scientific">Saltatorellus ferox</name>
    <dbReference type="NCBI Taxonomy" id="2528018"/>
    <lineage>
        <taxon>Bacteria</taxon>
        <taxon>Pseudomonadati</taxon>
        <taxon>Planctomycetota</taxon>
        <taxon>Planctomycetia</taxon>
        <taxon>Planctomycetia incertae sedis</taxon>
        <taxon>Saltatorellus</taxon>
    </lineage>
</organism>
<accession>A0A518EU63</accession>
<dbReference type="Gene3D" id="2.30.180.10">
    <property type="entry name" value="FAS1 domain"/>
    <property type="match status" value="3"/>
</dbReference>
<dbReference type="SMART" id="SM00554">
    <property type="entry name" value="FAS1"/>
    <property type="match status" value="3"/>
</dbReference>
<dbReference type="PROSITE" id="PS50213">
    <property type="entry name" value="FAS1"/>
    <property type="match status" value="3"/>
</dbReference>
<keyword evidence="3" id="KW-1185">Reference proteome</keyword>
<sequence length="471" mass="48820">MTQRSPDSVMLTSVMKDPLGSRTSSPFAFPSLALPLLALPLWGLATACTSGEDLIDVEPPTIQPEPDSVLDRAAALGFGQFVALAKASTHRALLESDTAVTVFAPSDAAFAMLPAGELLGLFEPGALAELDAFVGYHITTGELDTAALSGIDQVAMLGMDDAFVDSLGTQLIINDARIVSSDDGGDNGWLHGVDTVLERPLPVIETLERRGFETLAELIQLSGLSGSIQGGALTLLAPTDAAFDALPAGELDDLRDPAMQAALQDRLELHLVGGASTGTTLVDAESSLNLGGSFLFWNRDVDGVPTANGTAFESVNIRCTDGVIHVIGSVFAELPTVGEQMMAQGLMTLGSLAFAGGLEADFGTLSPLTVFGPSDLALELGLAPGVIDALVVPANLPRLQTFLRAHMVTAPIGYRSLVPGTMWTALSGDTIDVTELSGETTLNGSVGLAVRDVYASNGVLHVIDGVLDDGQ</sequence>
<dbReference type="GO" id="GO:0005615">
    <property type="term" value="C:extracellular space"/>
    <property type="evidence" value="ECO:0007669"/>
    <property type="project" value="TreeGrafter"/>
</dbReference>
<reference evidence="2 3" key="1">
    <citation type="submission" date="2019-02" db="EMBL/GenBank/DDBJ databases">
        <title>Deep-cultivation of Planctomycetes and their phenomic and genomic characterization uncovers novel biology.</title>
        <authorList>
            <person name="Wiegand S."/>
            <person name="Jogler M."/>
            <person name="Boedeker C."/>
            <person name="Pinto D."/>
            <person name="Vollmers J."/>
            <person name="Rivas-Marin E."/>
            <person name="Kohn T."/>
            <person name="Peeters S.H."/>
            <person name="Heuer A."/>
            <person name="Rast P."/>
            <person name="Oberbeckmann S."/>
            <person name="Bunk B."/>
            <person name="Jeske O."/>
            <person name="Meyerdierks A."/>
            <person name="Storesund J.E."/>
            <person name="Kallscheuer N."/>
            <person name="Luecker S."/>
            <person name="Lage O.M."/>
            <person name="Pohl T."/>
            <person name="Merkel B.J."/>
            <person name="Hornburger P."/>
            <person name="Mueller R.-W."/>
            <person name="Bruemmer F."/>
            <person name="Labrenz M."/>
            <person name="Spormann A.M."/>
            <person name="Op den Camp H."/>
            <person name="Overmann J."/>
            <person name="Amann R."/>
            <person name="Jetten M.S.M."/>
            <person name="Mascher T."/>
            <person name="Medema M.H."/>
            <person name="Devos D.P."/>
            <person name="Kaster A.-K."/>
            <person name="Ovreas L."/>
            <person name="Rohde M."/>
            <person name="Galperin M.Y."/>
            <person name="Jogler C."/>
        </authorList>
    </citation>
    <scope>NUCLEOTIDE SEQUENCE [LARGE SCALE GENOMIC DNA]</scope>
    <source>
        <strain evidence="2 3">Poly30</strain>
    </source>
</reference>
<name>A0A518EU63_9BACT</name>
<gene>
    <name evidence="2" type="ORF">Poly30_31530</name>
</gene>
<dbReference type="AlphaFoldDB" id="A0A518EU63"/>
<dbReference type="InterPro" id="IPR050904">
    <property type="entry name" value="Adhesion/Biosynth-related"/>
</dbReference>
<dbReference type="OrthoDB" id="9800666at2"/>
<evidence type="ECO:0000313" key="3">
    <source>
        <dbReference type="Proteomes" id="UP000320390"/>
    </source>
</evidence>
<feature type="domain" description="FAS1" evidence="1">
    <location>
        <begin position="327"/>
        <end position="467"/>
    </location>
</feature>
<dbReference type="InterPro" id="IPR000782">
    <property type="entry name" value="FAS1_domain"/>
</dbReference>
<dbReference type="EMBL" id="CP036434">
    <property type="protein sequence ID" value="QDV07625.1"/>
    <property type="molecule type" value="Genomic_DNA"/>
</dbReference>
<protein>
    <submittedName>
        <fullName evidence="2">Fasciclin domain protein</fullName>
    </submittedName>
</protein>
<dbReference type="PANTHER" id="PTHR10900:SF77">
    <property type="entry name" value="FI19380P1"/>
    <property type="match status" value="1"/>
</dbReference>
<feature type="domain" description="FAS1" evidence="1">
    <location>
        <begin position="199"/>
        <end position="331"/>
    </location>
</feature>
<dbReference type="PANTHER" id="PTHR10900">
    <property type="entry name" value="PERIOSTIN-RELATED"/>
    <property type="match status" value="1"/>
</dbReference>
<dbReference type="Pfam" id="PF02469">
    <property type="entry name" value="Fasciclin"/>
    <property type="match status" value="3"/>
</dbReference>
<evidence type="ECO:0000313" key="2">
    <source>
        <dbReference type="EMBL" id="QDV07625.1"/>
    </source>
</evidence>
<dbReference type="SUPFAM" id="SSF82153">
    <property type="entry name" value="FAS1 domain"/>
    <property type="match status" value="3"/>
</dbReference>
<proteinExistence type="predicted"/>
<evidence type="ECO:0000259" key="1">
    <source>
        <dbReference type="PROSITE" id="PS50213"/>
    </source>
</evidence>